<organism evidence="1 2">
    <name type="scientific">Sphingomonas tabacisoli</name>
    <dbReference type="NCBI Taxonomy" id="2249466"/>
    <lineage>
        <taxon>Bacteria</taxon>
        <taxon>Pseudomonadati</taxon>
        <taxon>Pseudomonadota</taxon>
        <taxon>Alphaproteobacteria</taxon>
        <taxon>Sphingomonadales</taxon>
        <taxon>Sphingomonadaceae</taxon>
        <taxon>Sphingomonas</taxon>
    </lineage>
</organism>
<reference evidence="2" key="1">
    <citation type="journal article" date="2019" name="Int. J. Syst. Evol. Microbiol.">
        <title>The Global Catalogue of Microorganisms (GCM) 10K type strain sequencing project: providing services to taxonomists for standard genome sequencing and annotation.</title>
        <authorList>
            <consortium name="The Broad Institute Genomics Platform"/>
            <consortium name="The Broad Institute Genome Sequencing Center for Infectious Disease"/>
            <person name="Wu L."/>
            <person name="Ma J."/>
        </authorList>
    </citation>
    <scope>NUCLEOTIDE SEQUENCE [LARGE SCALE GENOMIC DNA]</scope>
    <source>
        <strain evidence="2">CGMCC 1.16275</strain>
    </source>
</reference>
<sequence length="56" mass="6095">MASATVAPVEVAQVQEAPAQPEQKRVCRSIFDTRVGLIAKKQTVCHFVRVDAGKTK</sequence>
<comment type="caution">
    <text evidence="1">The sequence shown here is derived from an EMBL/GenBank/DDBJ whole genome shotgun (WGS) entry which is preliminary data.</text>
</comment>
<proteinExistence type="predicted"/>
<keyword evidence="2" id="KW-1185">Reference proteome</keyword>
<evidence type="ECO:0000313" key="2">
    <source>
        <dbReference type="Proteomes" id="UP001597115"/>
    </source>
</evidence>
<accession>A0ABW4HXW5</accession>
<dbReference type="Proteomes" id="UP001597115">
    <property type="component" value="Unassembled WGS sequence"/>
</dbReference>
<dbReference type="EMBL" id="JBHUDY010000001">
    <property type="protein sequence ID" value="MFD1610513.1"/>
    <property type="molecule type" value="Genomic_DNA"/>
</dbReference>
<dbReference type="RefSeq" id="WP_380886243.1">
    <property type="nucleotide sequence ID" value="NZ_JBHUDY010000001.1"/>
</dbReference>
<protein>
    <submittedName>
        <fullName evidence="1">Uncharacterized protein</fullName>
    </submittedName>
</protein>
<gene>
    <name evidence="1" type="ORF">ACFSCW_01710</name>
</gene>
<evidence type="ECO:0000313" key="1">
    <source>
        <dbReference type="EMBL" id="MFD1610513.1"/>
    </source>
</evidence>
<name>A0ABW4HXW5_9SPHN</name>